<dbReference type="SUPFAM" id="SSF82866">
    <property type="entry name" value="Multidrug efflux transporter AcrB transmembrane domain"/>
    <property type="match status" value="2"/>
</dbReference>
<feature type="transmembrane region" description="Helical" evidence="1">
    <location>
        <begin position="451"/>
        <end position="476"/>
    </location>
</feature>
<dbReference type="Gene3D" id="3.30.70.1440">
    <property type="entry name" value="Multidrug efflux transporter AcrB pore domain"/>
    <property type="match status" value="1"/>
</dbReference>
<dbReference type="GO" id="GO:0005886">
    <property type="term" value="C:plasma membrane"/>
    <property type="evidence" value="ECO:0007669"/>
    <property type="project" value="TreeGrafter"/>
</dbReference>
<evidence type="ECO:0000313" key="3">
    <source>
        <dbReference type="Proteomes" id="UP000315525"/>
    </source>
</evidence>
<feature type="transmembrane region" description="Helical" evidence="1">
    <location>
        <begin position="355"/>
        <end position="374"/>
    </location>
</feature>
<dbReference type="Gene3D" id="3.30.70.1320">
    <property type="entry name" value="Multidrug efflux transporter AcrB pore domain like"/>
    <property type="match status" value="1"/>
</dbReference>
<keyword evidence="1" id="KW-1133">Transmembrane helix</keyword>
<reference evidence="2 3" key="1">
    <citation type="submission" date="2019-03" db="EMBL/GenBank/DDBJ databases">
        <title>Metabolic potential of uncultured bacteria and archaea associated with petroleum seepage in deep-sea sediments.</title>
        <authorList>
            <person name="Dong X."/>
            <person name="Hubert C."/>
        </authorList>
    </citation>
    <scope>NUCLEOTIDE SEQUENCE [LARGE SCALE GENOMIC DNA]</scope>
    <source>
        <strain evidence="2">E44_bin18</strain>
    </source>
</reference>
<name>A0A523URW2_UNCT6</name>
<dbReference type="SUPFAM" id="SSF82714">
    <property type="entry name" value="Multidrug efflux transporter AcrB TolC docking domain, DN and DC subdomains"/>
    <property type="match status" value="2"/>
</dbReference>
<dbReference type="Proteomes" id="UP000315525">
    <property type="component" value="Unassembled WGS sequence"/>
</dbReference>
<evidence type="ECO:0000313" key="2">
    <source>
        <dbReference type="EMBL" id="TET45282.1"/>
    </source>
</evidence>
<sequence>MLDDRSSTGIIIFPSEPTEETVSIFTFSAKNPVLVNMIMIALIVMGAYSFMQLPREIQTEIKFNWVFIVTVYPAGSPEEIEKLITIPIEDEISDVEDIDLLSSTSTENSSFISIKFVDLRQNEFDKRFNDLRVELDKVKNLPEDAEDPYIFQLKTSSWFPVLNIVLSGDLPEREMKRIADDLKKRIRDITDVSRIEVAGIRERQIWIEADPEKMGASNIALLQLAEAVRTKNLSLPAGRMKAGRMEYVVRTVGELHSADDISRLTIFDHPETGKATISDFSRVTDTFEEKSTISRFDGRNSITLSIFKKTKGNAITVSDKVKQIVKEVEKTLPKRARIAITSDYSISIKEILTKLEVNAVMGFIFVVILLFLLLGGRNAIFAGIGIPVTLLSAFLFMNIYGESLNGNSLFALVLVLGMLVDDAVVIIENCHRYMQKGLSPLDAVRIGAPEVAVPVFASVLTTMAAFLPLMLMPGIIGAFMRIIPIVVCLALAASLFEAFVILPAHIAHWGRPGSGGLRRVDKLFSALKNGYGRLLIKVLRRRYLVVGLVALLAVASAGMIPLIGVDMFADEDIAMFFINIRMPVGTRLATTNNVVRRVEEICMALPENELENVIGNVGILQHEAGVNMETNLGQVIVDLTREKYRRRSVDQIINGIRPEVEQIPGVVSIDFSKVTGGPPTGSPVEIKVKGKYLDTLEIVAEKVKNQLKTMSGVYDIRDDFDPGKEEIRIVADKAKAAAMGLDTYTIARTVRIALAGVEISSIMDGDEEVKVILKLPEDWKEDITNLENLVVSSREGKPVALKNVANFIITRSYSEIHRFEKDRAITVSANVNKRKTSAAKVNTKILDNFTNINTRFPGYSLDFRGEFKEFQQAFSSLGRLFLIGILLIFIILGAQFRSWLQPLIVIVTVPFAFIGATFGLMVTGYPFSIVTLFGMVGLAGVAVNSAIVLIDFINKTREKGSNPWLAIVRAAKIRLRPILLTSATTIFGLLPMALGLGGKSATWQPLASTIVWGLALGTCLTLFVIPAVYGIYVDLTKRFEKTSSQGGLEPK</sequence>
<dbReference type="InterPro" id="IPR027463">
    <property type="entry name" value="AcrB_DN_DC_subdom"/>
</dbReference>
<evidence type="ECO:0000256" key="1">
    <source>
        <dbReference type="SAM" id="Phobius"/>
    </source>
</evidence>
<proteinExistence type="predicted"/>
<feature type="transmembrane region" description="Helical" evidence="1">
    <location>
        <begin position="929"/>
        <end position="954"/>
    </location>
</feature>
<dbReference type="Pfam" id="PF00873">
    <property type="entry name" value="ACR_tran"/>
    <property type="match status" value="1"/>
</dbReference>
<feature type="transmembrane region" description="Helical" evidence="1">
    <location>
        <begin position="33"/>
        <end position="51"/>
    </location>
</feature>
<dbReference type="PANTHER" id="PTHR32063:SF33">
    <property type="entry name" value="RND SUPERFAMILY EFFLUX PUMP PERMEASE COMPONENT"/>
    <property type="match status" value="1"/>
</dbReference>
<dbReference type="PRINTS" id="PR00702">
    <property type="entry name" value="ACRIFLAVINRP"/>
</dbReference>
<comment type="caution">
    <text evidence="2">The sequence shown here is derived from an EMBL/GenBank/DDBJ whole genome shotgun (WGS) entry which is preliminary data.</text>
</comment>
<dbReference type="EMBL" id="SOJN01000088">
    <property type="protein sequence ID" value="TET45282.1"/>
    <property type="molecule type" value="Genomic_DNA"/>
</dbReference>
<feature type="transmembrane region" description="Helical" evidence="1">
    <location>
        <begin position="409"/>
        <end position="430"/>
    </location>
</feature>
<dbReference type="Gene3D" id="3.30.70.1430">
    <property type="entry name" value="Multidrug efflux transporter AcrB pore domain"/>
    <property type="match status" value="2"/>
</dbReference>
<protein>
    <submittedName>
        <fullName evidence="2">Efflux RND transporter permease subunit</fullName>
    </submittedName>
</protein>
<gene>
    <name evidence="2" type="ORF">E3J62_08000</name>
</gene>
<dbReference type="InterPro" id="IPR001036">
    <property type="entry name" value="Acrflvin-R"/>
</dbReference>
<feature type="transmembrane region" description="Helical" evidence="1">
    <location>
        <begin position="482"/>
        <end position="502"/>
    </location>
</feature>
<dbReference type="Gene3D" id="1.20.1640.10">
    <property type="entry name" value="Multidrug efflux transporter AcrB transmembrane domain"/>
    <property type="match status" value="2"/>
</dbReference>
<keyword evidence="1" id="KW-0812">Transmembrane</keyword>
<feature type="transmembrane region" description="Helical" evidence="1">
    <location>
        <begin position="543"/>
        <end position="563"/>
    </location>
</feature>
<dbReference type="GO" id="GO:0042910">
    <property type="term" value="F:xenobiotic transmembrane transporter activity"/>
    <property type="evidence" value="ECO:0007669"/>
    <property type="project" value="TreeGrafter"/>
</dbReference>
<dbReference type="SUPFAM" id="SSF82693">
    <property type="entry name" value="Multidrug efflux transporter AcrB pore domain, PN1, PN2, PC1 and PC2 subdomains"/>
    <property type="match status" value="3"/>
</dbReference>
<dbReference type="AlphaFoldDB" id="A0A523URW2"/>
<keyword evidence="1" id="KW-0472">Membrane</keyword>
<feature type="transmembrane region" description="Helical" evidence="1">
    <location>
        <begin position="903"/>
        <end position="923"/>
    </location>
</feature>
<feature type="transmembrane region" description="Helical" evidence="1">
    <location>
        <begin position="1010"/>
        <end position="1032"/>
    </location>
</feature>
<dbReference type="PANTHER" id="PTHR32063">
    <property type="match status" value="1"/>
</dbReference>
<dbReference type="Gene3D" id="3.30.2090.10">
    <property type="entry name" value="Multidrug efflux transporter AcrB TolC docking domain, DN and DC subdomains"/>
    <property type="match status" value="2"/>
</dbReference>
<organism evidence="2 3">
    <name type="scientific">candidate division TA06 bacterium</name>
    <dbReference type="NCBI Taxonomy" id="2250710"/>
    <lineage>
        <taxon>Bacteria</taxon>
        <taxon>Bacteria division TA06</taxon>
    </lineage>
</organism>
<accession>A0A523URW2</accession>
<feature type="transmembrane region" description="Helical" evidence="1">
    <location>
        <begin position="379"/>
        <end position="397"/>
    </location>
</feature>
<feature type="transmembrane region" description="Helical" evidence="1">
    <location>
        <begin position="877"/>
        <end position="896"/>
    </location>
</feature>
<feature type="transmembrane region" description="Helical" evidence="1">
    <location>
        <begin position="975"/>
        <end position="998"/>
    </location>
</feature>